<feature type="region of interest" description="Disordered" evidence="1">
    <location>
        <begin position="23"/>
        <end position="68"/>
    </location>
</feature>
<dbReference type="EMBL" id="MU250642">
    <property type="protein sequence ID" value="KAG7439077.1"/>
    <property type="molecule type" value="Genomic_DNA"/>
</dbReference>
<comment type="caution">
    <text evidence="2">The sequence shown here is derived from an EMBL/GenBank/DDBJ whole genome shotgun (WGS) entry which is preliminary data.</text>
</comment>
<dbReference type="AlphaFoldDB" id="A0A9P7VEH1"/>
<evidence type="ECO:0000313" key="3">
    <source>
        <dbReference type="Proteomes" id="UP000812287"/>
    </source>
</evidence>
<name>A0A9P7VEH1_9AGAR</name>
<dbReference type="Proteomes" id="UP000812287">
    <property type="component" value="Unassembled WGS sequence"/>
</dbReference>
<sequence length="329" mass="36495">MSVVDTNKNIENAKDGRSITARILGNKFPNTKTTTPPPRKMNAKSTRQRTPPVPHLDGDGPSGLEGRLQPRRCLRRGCLLRDHGNRDGVEGVERRKTVLAEHGCGSEVAWLKSTILSNLPGNAARAAKDEPQIWWMEWLMGIGLPSEGLMEDLLRSSSSKAVIRFTKSRNRANADTDYICADVILHPNHIPESSSEDATTNKCFVLSCLRQATFTYTMFFSSALAVGAHYARHPSPTRCFPISQLALGRIFGSTLPLPEKPSSHLLRENSNPGLVCLNFESWNKGCLFLSIGDRSSIFASSSHDSWYFLTIARLPLRFVCFRLINRGAT</sequence>
<dbReference type="GeneID" id="66100501"/>
<gene>
    <name evidence="2" type="ORF">BT62DRAFT_1014424</name>
</gene>
<proteinExistence type="predicted"/>
<dbReference type="RefSeq" id="XP_043032581.1">
    <property type="nucleotide sequence ID" value="XM_043178214.1"/>
</dbReference>
<accession>A0A9P7VEH1</accession>
<keyword evidence="3" id="KW-1185">Reference proteome</keyword>
<evidence type="ECO:0000256" key="1">
    <source>
        <dbReference type="SAM" id="MobiDB-lite"/>
    </source>
</evidence>
<evidence type="ECO:0000313" key="2">
    <source>
        <dbReference type="EMBL" id="KAG7439077.1"/>
    </source>
</evidence>
<reference evidence="2" key="1">
    <citation type="submission" date="2020-11" db="EMBL/GenBank/DDBJ databases">
        <title>Adaptations for nitrogen fixation in a non-lichenized fungal sporocarp promotes dispersal by wood-feeding termites.</title>
        <authorList>
            <consortium name="DOE Joint Genome Institute"/>
            <person name="Koch R.A."/>
            <person name="Yoon G."/>
            <person name="Arayal U."/>
            <person name="Lail K."/>
            <person name="Amirebrahimi M."/>
            <person name="Labutti K."/>
            <person name="Lipzen A."/>
            <person name="Riley R."/>
            <person name="Barry K."/>
            <person name="Henrissat B."/>
            <person name="Grigoriev I.V."/>
            <person name="Herr J.R."/>
            <person name="Aime M.C."/>
        </authorList>
    </citation>
    <scope>NUCLEOTIDE SEQUENCE</scope>
    <source>
        <strain evidence="2">MCA 3950</strain>
    </source>
</reference>
<protein>
    <submittedName>
        <fullName evidence="2">Uncharacterized protein</fullName>
    </submittedName>
</protein>
<organism evidence="2 3">
    <name type="scientific">Guyanagaster necrorhizus</name>
    <dbReference type="NCBI Taxonomy" id="856835"/>
    <lineage>
        <taxon>Eukaryota</taxon>
        <taxon>Fungi</taxon>
        <taxon>Dikarya</taxon>
        <taxon>Basidiomycota</taxon>
        <taxon>Agaricomycotina</taxon>
        <taxon>Agaricomycetes</taxon>
        <taxon>Agaricomycetidae</taxon>
        <taxon>Agaricales</taxon>
        <taxon>Marasmiineae</taxon>
        <taxon>Physalacriaceae</taxon>
        <taxon>Guyanagaster</taxon>
    </lineage>
</organism>